<dbReference type="InterPro" id="IPR005467">
    <property type="entry name" value="His_kinase_dom"/>
</dbReference>
<feature type="transmembrane region" description="Helical" evidence="8">
    <location>
        <begin position="38"/>
        <end position="60"/>
    </location>
</feature>
<dbReference type="InterPro" id="IPR004358">
    <property type="entry name" value="Sig_transdc_His_kin-like_C"/>
</dbReference>
<dbReference type="InterPro" id="IPR035965">
    <property type="entry name" value="PAS-like_dom_sf"/>
</dbReference>
<name>V4R9E5_9HYPH</name>
<keyword evidence="8" id="KW-0812">Transmembrane</keyword>
<feature type="domain" description="Histidine kinase" evidence="9">
    <location>
        <begin position="542"/>
        <end position="761"/>
    </location>
</feature>
<sequence length="779" mass="86071">MASANEYLRTKALFFGIRRRSGPLPFFGSDSFLRSEKLLAKSILPLIATFLILVGAAGVIQKTRVQERVTAEAEREISLIAELLAARLNELGPDITVATLQETVEDIVETTIEGTRLLTRPQIMVTGPDSRVLSSIGGDDVLGHEIEEIFQSGQLLTTFGRRARVLDAVEGDGTPLLATLRHLEAPLNSVLVTVEKPHLDAVASARSALPTTVLATTALLLLLVAGAFTWQGRGLREAGGVIDQNKRRLGTALKRGRCGLLDWDVSRGRIYWSASLSELVGQPPEDRTMSFGDFLSLLHPGDGDLYSLAKQLPEQRDGAVDRSLRIRHADGSWMWIGLRAEVVIDPVDDTIHLVGICVDITEQKHQQEASATADMRLRDAIEASSEAFVLWDAENRMVLCNSKYRELHQLPDALVKPGTLYAAAMERSRHPIVRTEEKVPRREDGRAYEAQLEDGRWLQISERRTKDGGFVSVGTDITALKQQEERLMESERALLATVADLRRSRQTLEAQAQQLVELAERYSEEKTRAEDANRAKSEFLANMSHELRTPLNAIIGFSEIMETGTFGPMGSPKYIEYCSDIRASGQFLLDVIDDILDMSKIEAGRFQLEIESLDLAEIVDECVRITSLKAQEKDIAMEVDIGHNLALHGDRRAIKQVLLNVMSNGVKFTKNEGRIKVRARSVGDSVTISVEDSGIGIPADAIQKLGRPFEQVENQFSKSHKGSGLGLAISRSLVELHGGALRIRSVERKGTIVTVRLPKEPQSEDHGDFDEAERQLAHG</sequence>
<dbReference type="PATRIC" id="fig|631454.5.peg.3910"/>
<feature type="transmembrane region" description="Helical" evidence="8">
    <location>
        <begin position="208"/>
        <end position="230"/>
    </location>
</feature>
<comment type="catalytic activity">
    <reaction evidence="1">
        <text>ATP + protein L-histidine = ADP + protein N-phospho-L-histidine.</text>
        <dbReference type="EC" id="2.7.13.3"/>
    </reaction>
</comment>
<dbReference type="Gene3D" id="1.10.287.130">
    <property type="match status" value="1"/>
</dbReference>
<dbReference type="Gene3D" id="3.30.565.10">
    <property type="entry name" value="Histidine kinase-like ATPase, C-terminal domain"/>
    <property type="match status" value="1"/>
</dbReference>
<keyword evidence="3" id="KW-0597">Phosphoprotein</keyword>
<dbReference type="Gene3D" id="2.10.70.100">
    <property type="match status" value="1"/>
</dbReference>
<accession>V4R9E5</accession>
<keyword evidence="6" id="KW-0175">Coiled coil</keyword>
<dbReference type="EC" id="2.7.13.3" evidence="2"/>
<feature type="region of interest" description="Disordered" evidence="7">
    <location>
        <begin position="759"/>
        <end position="779"/>
    </location>
</feature>
<dbReference type="SMART" id="SM00086">
    <property type="entry name" value="PAC"/>
    <property type="match status" value="1"/>
</dbReference>
<comment type="caution">
    <text evidence="11">The sequence shown here is derived from an EMBL/GenBank/DDBJ whole genome shotgun (WGS) entry which is preliminary data.</text>
</comment>
<dbReference type="OrthoDB" id="9801651at2"/>
<keyword evidence="8" id="KW-1133">Transmembrane helix</keyword>
<evidence type="ECO:0000256" key="4">
    <source>
        <dbReference type="ARBA" id="ARBA00022679"/>
    </source>
</evidence>
<feature type="domain" description="PAC" evidence="10">
    <location>
        <begin position="433"/>
        <end position="489"/>
    </location>
</feature>
<dbReference type="Pfam" id="PF12860">
    <property type="entry name" value="PAS_7"/>
    <property type="match status" value="1"/>
</dbReference>
<dbReference type="SMART" id="SM00388">
    <property type="entry name" value="HisKA"/>
    <property type="match status" value="1"/>
</dbReference>
<evidence type="ECO:0000313" key="12">
    <source>
        <dbReference type="Proteomes" id="UP000017819"/>
    </source>
</evidence>
<dbReference type="InterPro" id="IPR036097">
    <property type="entry name" value="HisK_dim/P_sf"/>
</dbReference>
<dbReference type="CDD" id="cd16922">
    <property type="entry name" value="HATPase_EvgS-ArcB-TorS-like"/>
    <property type="match status" value="1"/>
</dbReference>
<dbReference type="InterPro" id="IPR000014">
    <property type="entry name" value="PAS"/>
</dbReference>
<feature type="domain" description="PAC" evidence="10">
    <location>
        <begin position="320"/>
        <end position="372"/>
    </location>
</feature>
<dbReference type="PANTHER" id="PTHR43047">
    <property type="entry name" value="TWO-COMPONENT HISTIDINE PROTEIN KINASE"/>
    <property type="match status" value="1"/>
</dbReference>
<dbReference type="PRINTS" id="PR00344">
    <property type="entry name" value="BCTRLSENSOR"/>
</dbReference>
<dbReference type="EMBL" id="AWXZ01000040">
    <property type="protein sequence ID" value="ESR22821.1"/>
    <property type="molecule type" value="Genomic_DNA"/>
</dbReference>
<reference evidence="11 12" key="1">
    <citation type="journal article" date="2014" name="Genome Announc.">
        <title>Draft Genome Sequence of Lutibaculum baratangense Strain AMV1T, Isolated from a Mud Volcano in Andamans, India.</title>
        <authorList>
            <person name="Singh A."/>
            <person name="Sreenivas A."/>
            <person name="Sathyanarayana Reddy G."/>
            <person name="Pinnaka A.K."/>
            <person name="Shivaji S."/>
        </authorList>
    </citation>
    <scope>NUCLEOTIDE SEQUENCE [LARGE SCALE GENOMIC DNA]</scope>
    <source>
        <strain evidence="11 12">AMV1</strain>
    </source>
</reference>
<protein>
    <recommendedName>
        <fullName evidence="2">histidine kinase</fullName>
        <ecNumber evidence="2">2.7.13.3</ecNumber>
    </recommendedName>
</protein>
<dbReference type="eggNOG" id="COG2205">
    <property type="taxonomic scope" value="Bacteria"/>
</dbReference>
<dbReference type="CDD" id="cd00082">
    <property type="entry name" value="HisKA"/>
    <property type="match status" value="1"/>
</dbReference>
<evidence type="ECO:0000256" key="8">
    <source>
        <dbReference type="SAM" id="Phobius"/>
    </source>
</evidence>
<evidence type="ECO:0000256" key="1">
    <source>
        <dbReference type="ARBA" id="ARBA00000085"/>
    </source>
</evidence>
<dbReference type="AlphaFoldDB" id="V4R9E5"/>
<evidence type="ECO:0000256" key="2">
    <source>
        <dbReference type="ARBA" id="ARBA00012438"/>
    </source>
</evidence>
<keyword evidence="8" id="KW-0472">Membrane</keyword>
<dbReference type="PROSITE" id="PS50109">
    <property type="entry name" value="HIS_KIN"/>
    <property type="match status" value="1"/>
</dbReference>
<dbReference type="GO" id="GO:0000155">
    <property type="term" value="F:phosphorelay sensor kinase activity"/>
    <property type="evidence" value="ECO:0007669"/>
    <property type="project" value="InterPro"/>
</dbReference>
<organism evidence="11 12">
    <name type="scientific">Lutibaculum baratangense AMV1</name>
    <dbReference type="NCBI Taxonomy" id="631454"/>
    <lineage>
        <taxon>Bacteria</taxon>
        <taxon>Pseudomonadati</taxon>
        <taxon>Pseudomonadota</taxon>
        <taxon>Alphaproteobacteria</taxon>
        <taxon>Hyphomicrobiales</taxon>
        <taxon>Tepidamorphaceae</taxon>
        <taxon>Lutibaculum</taxon>
    </lineage>
</organism>
<dbReference type="FunFam" id="3.30.565.10:FF:000006">
    <property type="entry name" value="Sensor histidine kinase WalK"/>
    <property type="match status" value="1"/>
</dbReference>
<keyword evidence="12" id="KW-1185">Reference proteome</keyword>
<dbReference type="Pfam" id="PF08447">
    <property type="entry name" value="PAS_3"/>
    <property type="match status" value="1"/>
</dbReference>
<evidence type="ECO:0000256" key="7">
    <source>
        <dbReference type="SAM" id="MobiDB-lite"/>
    </source>
</evidence>
<keyword evidence="5 11" id="KW-0418">Kinase</keyword>
<dbReference type="GO" id="GO:0005886">
    <property type="term" value="C:plasma membrane"/>
    <property type="evidence" value="ECO:0007669"/>
    <property type="project" value="TreeGrafter"/>
</dbReference>
<dbReference type="Proteomes" id="UP000017819">
    <property type="component" value="Unassembled WGS sequence"/>
</dbReference>
<dbReference type="InterPro" id="IPR013655">
    <property type="entry name" value="PAS_fold_3"/>
</dbReference>
<dbReference type="InterPro" id="IPR003661">
    <property type="entry name" value="HisK_dim/P_dom"/>
</dbReference>
<dbReference type="SMART" id="SM00387">
    <property type="entry name" value="HATPase_c"/>
    <property type="match status" value="1"/>
</dbReference>
<evidence type="ECO:0000256" key="6">
    <source>
        <dbReference type="SAM" id="Coils"/>
    </source>
</evidence>
<dbReference type="InterPro" id="IPR003594">
    <property type="entry name" value="HATPase_dom"/>
</dbReference>
<keyword evidence="4" id="KW-0808">Transferase</keyword>
<dbReference type="GO" id="GO:0009927">
    <property type="term" value="F:histidine phosphotransfer kinase activity"/>
    <property type="evidence" value="ECO:0007669"/>
    <property type="project" value="TreeGrafter"/>
</dbReference>
<dbReference type="SMART" id="SM00091">
    <property type="entry name" value="PAS"/>
    <property type="match status" value="2"/>
</dbReference>
<evidence type="ECO:0000313" key="11">
    <source>
        <dbReference type="EMBL" id="ESR22821.1"/>
    </source>
</evidence>
<evidence type="ECO:0000259" key="9">
    <source>
        <dbReference type="PROSITE" id="PS50109"/>
    </source>
</evidence>
<dbReference type="InterPro" id="IPR001610">
    <property type="entry name" value="PAC"/>
</dbReference>
<dbReference type="Pfam" id="PF00512">
    <property type="entry name" value="HisKA"/>
    <property type="match status" value="1"/>
</dbReference>
<proteinExistence type="predicted"/>
<dbReference type="SUPFAM" id="SSF47384">
    <property type="entry name" value="Homodimeric domain of signal transducing histidine kinase"/>
    <property type="match status" value="1"/>
</dbReference>
<evidence type="ECO:0000259" key="10">
    <source>
        <dbReference type="PROSITE" id="PS50113"/>
    </source>
</evidence>
<dbReference type="SUPFAM" id="SSF55785">
    <property type="entry name" value="PYP-like sensor domain (PAS domain)"/>
    <property type="match status" value="2"/>
</dbReference>
<dbReference type="InterPro" id="IPR036890">
    <property type="entry name" value="HATPase_C_sf"/>
</dbReference>
<feature type="coiled-coil region" evidence="6">
    <location>
        <begin position="498"/>
        <end position="535"/>
    </location>
</feature>
<dbReference type="PANTHER" id="PTHR43047:SF72">
    <property type="entry name" value="OSMOSENSING HISTIDINE PROTEIN KINASE SLN1"/>
    <property type="match status" value="1"/>
</dbReference>
<dbReference type="PROSITE" id="PS50113">
    <property type="entry name" value="PAC"/>
    <property type="match status" value="2"/>
</dbReference>
<dbReference type="Gene3D" id="3.30.450.20">
    <property type="entry name" value="PAS domain"/>
    <property type="match status" value="2"/>
</dbReference>
<evidence type="ECO:0000256" key="3">
    <source>
        <dbReference type="ARBA" id="ARBA00022553"/>
    </source>
</evidence>
<gene>
    <name evidence="11" type="ORF">N177_3958</name>
</gene>
<evidence type="ECO:0000256" key="5">
    <source>
        <dbReference type="ARBA" id="ARBA00022777"/>
    </source>
</evidence>
<dbReference type="InterPro" id="IPR000700">
    <property type="entry name" value="PAS-assoc_C"/>
</dbReference>
<dbReference type="SUPFAM" id="SSF55874">
    <property type="entry name" value="ATPase domain of HSP90 chaperone/DNA topoisomerase II/histidine kinase"/>
    <property type="match status" value="1"/>
</dbReference>
<dbReference type="Pfam" id="PF02518">
    <property type="entry name" value="HATPase_c"/>
    <property type="match status" value="1"/>
</dbReference>
<dbReference type="STRING" id="631454.N177_3958"/>
<dbReference type="CDD" id="cd00130">
    <property type="entry name" value="PAS"/>
    <property type="match status" value="1"/>
</dbReference>